<proteinExistence type="predicted"/>
<reference evidence="2" key="1">
    <citation type="journal article" date="2019" name="Int. J. Syst. Evol. Microbiol.">
        <title>The Global Catalogue of Microorganisms (GCM) 10K type strain sequencing project: providing services to taxonomists for standard genome sequencing and annotation.</title>
        <authorList>
            <consortium name="The Broad Institute Genomics Platform"/>
            <consortium name="The Broad Institute Genome Sequencing Center for Infectious Disease"/>
            <person name="Wu L."/>
            <person name="Ma J."/>
        </authorList>
    </citation>
    <scope>NUCLEOTIDE SEQUENCE [LARGE SCALE GENOMIC DNA]</scope>
    <source>
        <strain evidence="2">CGMCC 1.12849</strain>
    </source>
</reference>
<comment type="caution">
    <text evidence="1">The sequence shown here is derived from an EMBL/GenBank/DDBJ whole genome shotgun (WGS) entry which is preliminary data.</text>
</comment>
<keyword evidence="2" id="KW-1185">Reference proteome</keyword>
<name>A0ABV9MPF0_9MICC</name>
<dbReference type="EMBL" id="JBHSHE010000042">
    <property type="protein sequence ID" value="MFC4716508.1"/>
    <property type="molecule type" value="Genomic_DNA"/>
</dbReference>
<evidence type="ECO:0008006" key="3">
    <source>
        <dbReference type="Google" id="ProtNLM"/>
    </source>
</evidence>
<gene>
    <name evidence="1" type="ORF">ACFO7V_10195</name>
</gene>
<organism evidence="1 2">
    <name type="scientific">Glutamicibacter bergerei</name>
    <dbReference type="NCBI Taxonomy" id="256702"/>
    <lineage>
        <taxon>Bacteria</taxon>
        <taxon>Bacillati</taxon>
        <taxon>Actinomycetota</taxon>
        <taxon>Actinomycetes</taxon>
        <taxon>Micrococcales</taxon>
        <taxon>Micrococcaceae</taxon>
        <taxon>Glutamicibacter</taxon>
    </lineage>
</organism>
<dbReference type="RefSeq" id="WP_096254730.1">
    <property type="nucleotide sequence ID" value="NZ_BAAAVQ010000047.1"/>
</dbReference>
<sequence>MNGSLLSIHLSDEQATELQNALCSRRDHYVELLNGPGTETSAARPEVERYWKGKVQDIQTLIDSISVSLYGAQENASISARTSKSAEALPNIYEAPD</sequence>
<protein>
    <recommendedName>
        <fullName evidence="3">WXG100 family type VII secretion target</fullName>
    </recommendedName>
</protein>
<dbReference type="Proteomes" id="UP001595884">
    <property type="component" value="Unassembled WGS sequence"/>
</dbReference>
<accession>A0ABV9MPF0</accession>
<evidence type="ECO:0000313" key="2">
    <source>
        <dbReference type="Proteomes" id="UP001595884"/>
    </source>
</evidence>
<evidence type="ECO:0000313" key="1">
    <source>
        <dbReference type="EMBL" id="MFC4716508.1"/>
    </source>
</evidence>